<gene>
    <name evidence="1" type="ORF">LCGC14_1987980</name>
</gene>
<evidence type="ECO:0008006" key="2">
    <source>
        <dbReference type="Google" id="ProtNLM"/>
    </source>
</evidence>
<reference evidence="1" key="1">
    <citation type="journal article" date="2015" name="Nature">
        <title>Complex archaea that bridge the gap between prokaryotes and eukaryotes.</title>
        <authorList>
            <person name="Spang A."/>
            <person name="Saw J.H."/>
            <person name="Jorgensen S.L."/>
            <person name="Zaremba-Niedzwiedzka K."/>
            <person name="Martijn J."/>
            <person name="Lind A.E."/>
            <person name="van Eijk R."/>
            <person name="Schleper C."/>
            <person name="Guy L."/>
            <person name="Ettema T.J."/>
        </authorList>
    </citation>
    <scope>NUCLEOTIDE SEQUENCE</scope>
</reference>
<dbReference type="InterPro" id="IPR010985">
    <property type="entry name" value="Ribbon_hlx_hlx"/>
</dbReference>
<sequence length="77" mass="8194">MSNLTIRLDPDEKAHLKAWAKVKGASTTDYIKALVAADMAAGNSQDRADAWFRENEAAIAGEAEQVKTSGVPGSYLA</sequence>
<dbReference type="AlphaFoldDB" id="A0A0F9F6T6"/>
<accession>A0A0F9F6T6</accession>
<comment type="caution">
    <text evidence="1">The sequence shown here is derived from an EMBL/GenBank/DDBJ whole genome shotgun (WGS) entry which is preliminary data.</text>
</comment>
<dbReference type="EMBL" id="LAZR01022361">
    <property type="protein sequence ID" value="KKL82114.1"/>
    <property type="molecule type" value="Genomic_DNA"/>
</dbReference>
<name>A0A0F9F6T6_9ZZZZ</name>
<proteinExistence type="predicted"/>
<protein>
    <recommendedName>
        <fullName evidence="2">Ribbon-helix-helix protein CopG domain-containing protein</fullName>
    </recommendedName>
</protein>
<dbReference type="GO" id="GO:0006355">
    <property type="term" value="P:regulation of DNA-templated transcription"/>
    <property type="evidence" value="ECO:0007669"/>
    <property type="project" value="InterPro"/>
</dbReference>
<dbReference type="SUPFAM" id="SSF47598">
    <property type="entry name" value="Ribbon-helix-helix"/>
    <property type="match status" value="1"/>
</dbReference>
<feature type="non-terminal residue" evidence="1">
    <location>
        <position position="77"/>
    </location>
</feature>
<evidence type="ECO:0000313" key="1">
    <source>
        <dbReference type="EMBL" id="KKL82114.1"/>
    </source>
</evidence>
<organism evidence="1">
    <name type="scientific">marine sediment metagenome</name>
    <dbReference type="NCBI Taxonomy" id="412755"/>
    <lineage>
        <taxon>unclassified sequences</taxon>
        <taxon>metagenomes</taxon>
        <taxon>ecological metagenomes</taxon>
    </lineage>
</organism>